<keyword evidence="9 13" id="KW-0798">TonB box</keyword>
<evidence type="ECO:0000256" key="13">
    <source>
        <dbReference type="RuleBase" id="RU003357"/>
    </source>
</evidence>
<dbReference type="Pfam" id="PF07715">
    <property type="entry name" value="Plug"/>
    <property type="match status" value="1"/>
</dbReference>
<evidence type="ECO:0000256" key="6">
    <source>
        <dbReference type="ARBA" id="ARBA00022729"/>
    </source>
</evidence>
<keyword evidence="5 12" id="KW-0812">Transmembrane</keyword>
<dbReference type="AlphaFoldDB" id="A0A5B2W1Z3"/>
<evidence type="ECO:0000256" key="14">
    <source>
        <dbReference type="SAM" id="SignalP"/>
    </source>
</evidence>
<proteinExistence type="inferred from homology"/>
<feature type="domain" description="TonB-dependent receptor plug" evidence="16">
    <location>
        <begin position="129"/>
        <end position="236"/>
    </location>
</feature>
<dbReference type="Pfam" id="PF00593">
    <property type="entry name" value="TonB_dep_Rec_b-barrel"/>
    <property type="match status" value="1"/>
</dbReference>
<dbReference type="RefSeq" id="WP_149837071.1">
    <property type="nucleotide sequence ID" value="NZ_VUOC01000001.1"/>
</dbReference>
<dbReference type="PROSITE" id="PS52016">
    <property type="entry name" value="TONB_DEPENDENT_REC_3"/>
    <property type="match status" value="1"/>
</dbReference>
<evidence type="ECO:0000256" key="11">
    <source>
        <dbReference type="ARBA" id="ARBA00023237"/>
    </source>
</evidence>
<evidence type="ECO:0000256" key="8">
    <source>
        <dbReference type="ARBA" id="ARBA00023065"/>
    </source>
</evidence>
<dbReference type="InterPro" id="IPR023996">
    <property type="entry name" value="TonB-dep_OMP_SusC/RagA"/>
</dbReference>
<dbReference type="Pfam" id="PF13715">
    <property type="entry name" value="CarbopepD_reg_2"/>
    <property type="match status" value="1"/>
</dbReference>
<protein>
    <submittedName>
        <fullName evidence="17">TonB-dependent receptor</fullName>
    </submittedName>
</protein>
<evidence type="ECO:0000256" key="2">
    <source>
        <dbReference type="ARBA" id="ARBA00022448"/>
    </source>
</evidence>
<keyword evidence="3 12" id="KW-1134">Transmembrane beta strand</keyword>
<keyword evidence="8" id="KW-0406">Ion transport</keyword>
<reference evidence="17 18" key="2">
    <citation type="submission" date="2019-09" db="EMBL/GenBank/DDBJ databases">
        <authorList>
            <person name="Jin C."/>
        </authorList>
    </citation>
    <scope>NUCLEOTIDE SEQUENCE [LARGE SCALE GENOMIC DNA]</scope>
    <source>
        <strain evidence="17 18">BN140078</strain>
    </source>
</reference>
<evidence type="ECO:0000313" key="17">
    <source>
        <dbReference type="EMBL" id="KAA2245681.1"/>
    </source>
</evidence>
<keyword evidence="18" id="KW-1185">Reference proteome</keyword>
<dbReference type="Gene3D" id="2.170.130.10">
    <property type="entry name" value="TonB-dependent receptor, plug domain"/>
    <property type="match status" value="1"/>
</dbReference>
<evidence type="ECO:0000256" key="3">
    <source>
        <dbReference type="ARBA" id="ARBA00022452"/>
    </source>
</evidence>
<dbReference type="InterPro" id="IPR000531">
    <property type="entry name" value="Beta-barrel_TonB"/>
</dbReference>
<keyword evidence="6 14" id="KW-0732">Signal</keyword>
<feature type="signal peptide" evidence="14">
    <location>
        <begin position="1"/>
        <end position="27"/>
    </location>
</feature>
<evidence type="ECO:0000259" key="15">
    <source>
        <dbReference type="Pfam" id="PF00593"/>
    </source>
</evidence>
<keyword evidence="17" id="KW-0675">Receptor</keyword>
<organism evidence="17 18">
    <name type="scientific">Chitinophaga agrisoli</name>
    <dbReference type="NCBI Taxonomy" id="2607653"/>
    <lineage>
        <taxon>Bacteria</taxon>
        <taxon>Pseudomonadati</taxon>
        <taxon>Bacteroidota</taxon>
        <taxon>Chitinophagia</taxon>
        <taxon>Chitinophagales</taxon>
        <taxon>Chitinophagaceae</taxon>
        <taxon>Chitinophaga</taxon>
    </lineage>
</organism>
<evidence type="ECO:0000256" key="5">
    <source>
        <dbReference type="ARBA" id="ARBA00022692"/>
    </source>
</evidence>
<evidence type="ECO:0000256" key="9">
    <source>
        <dbReference type="ARBA" id="ARBA00023077"/>
    </source>
</evidence>
<dbReference type="PANTHER" id="PTHR32552:SF68">
    <property type="entry name" value="FERRICHROME OUTER MEMBRANE TRANSPORTER_PHAGE RECEPTOR"/>
    <property type="match status" value="1"/>
</dbReference>
<gene>
    <name evidence="17" type="ORF">F0L74_06925</name>
</gene>
<sequence length="1096" mass="119546">MRRFLRMSCRGVFICAGIQYLFITAAAQQPGSSPPASNTLTGHVTNDKGEPLEAITVTEKGSHNFSYTDDHGDFRVRITGTQATLVFSAMNVTTKEVQAAVGKPVNVTLVASMRALNDVVVVGYATQRRRDLTGAVSSVNAGQIKDVPLTSAMQALEGRLAGVNISTTEGGPGAAVTIKIRGGGSITQDNTPLYVVDGIQVEDALSKIAPQDIESVDVLKDAAATSIYGARGANGVVIITTKGGKSMKTVVAYNYFYGVNKLAKKFDVMNPREFIEYNWEKTRNTVSDSVAFTSQYGNSWVGLDSIRNAPFVDWQDLSFGRSAATQTHNVSVTGGTKTTTFNLSYTNNNEQSVMINSSYLRNLLNMRLDHTVSDKFKVGLNISYNDQTITGPGTSASGNVTNNRLRNSVKYRPFLVNSDDPNSSNDAAYFAQTNATGYYLINPIEFSQASYRKNRAVNTTISSYLQYTFTPYLSLKVTGGLNKNDGKLNSFDDYITWNAITNGAGKPIINIINSNTTSVNENAVLSFNNSAFKSAFHKNNSINALLGQEVYQVSSYSQTDQVRYFPVGITPEKAFSQLSLGSSVPLYPTSLDAKSRILSFFTRIGYSHKDKYLATFNLRADGSSKFAPGHQWGYFPSAAVAWRISSEDFFTPNNFASDVKLRFSYGLAGNNRISDFLYTSLYRSNGTPYSLNNTLIPGYAINSLANPNLKWESTLSRNIGLDVGLFNNRLQFSLDAYMNDTRDLLINVPIAANSGFSTQLQNVGSVRNRGLELQLSTVAISKKDFNWSINFNISTNHNEVMKLSNVADHYFASSGWGMGNEYLVQVGQPVGTIWGYQADGMYTLNDFDYNPSNGAYILKKGVADNTASVGIPAPGTKKLKDLNGDGIVNANDQTILGNAQPKFTGGLNNQLTYKRFDLSVFVNFVYGNKILNGDKVEFSNAYAGSFSNLTAIMNDRWRTIDANGNAVQWATSVNGKSVPAGASPEVLAALNKDAKIWQPIKGGNYLELDSWAVENGSFLRVNNITLGYSLPVETLTRHKISSLRIYCTVNNVAVITGYSGLDPEVSTKNSNYVTPGVDSSPYPRSRTFIAGINVKF</sequence>
<evidence type="ECO:0000256" key="10">
    <source>
        <dbReference type="ARBA" id="ARBA00023136"/>
    </source>
</evidence>
<dbReference type="PANTHER" id="PTHR32552">
    <property type="entry name" value="FERRICHROME IRON RECEPTOR-RELATED"/>
    <property type="match status" value="1"/>
</dbReference>
<evidence type="ECO:0000256" key="4">
    <source>
        <dbReference type="ARBA" id="ARBA00022496"/>
    </source>
</evidence>
<dbReference type="FunFam" id="2.170.130.10:FF:000008">
    <property type="entry name" value="SusC/RagA family TonB-linked outer membrane protein"/>
    <property type="match status" value="1"/>
</dbReference>
<comment type="caution">
    <text evidence="17">The sequence shown here is derived from an EMBL/GenBank/DDBJ whole genome shotgun (WGS) entry which is preliminary data.</text>
</comment>
<reference evidence="17 18" key="1">
    <citation type="submission" date="2019-09" db="EMBL/GenBank/DDBJ databases">
        <title>Chitinophaga ginsengihumi sp. nov., isolated from soil of ginseng rhizosphere.</title>
        <authorList>
            <person name="Lee J."/>
        </authorList>
    </citation>
    <scope>NUCLEOTIDE SEQUENCE [LARGE SCALE GENOMIC DNA]</scope>
    <source>
        <strain evidence="17 18">BN140078</strain>
    </source>
</reference>
<dbReference type="GO" id="GO:0015344">
    <property type="term" value="F:siderophore uptake transmembrane transporter activity"/>
    <property type="evidence" value="ECO:0007669"/>
    <property type="project" value="TreeGrafter"/>
</dbReference>
<dbReference type="Proteomes" id="UP000324611">
    <property type="component" value="Unassembled WGS sequence"/>
</dbReference>
<dbReference type="InterPro" id="IPR037066">
    <property type="entry name" value="Plug_dom_sf"/>
</dbReference>
<dbReference type="InterPro" id="IPR012910">
    <property type="entry name" value="Plug_dom"/>
</dbReference>
<dbReference type="InterPro" id="IPR008969">
    <property type="entry name" value="CarboxyPept-like_regulatory"/>
</dbReference>
<dbReference type="SUPFAM" id="SSF56935">
    <property type="entry name" value="Porins"/>
    <property type="match status" value="1"/>
</dbReference>
<comment type="similarity">
    <text evidence="12 13">Belongs to the TonB-dependent receptor family.</text>
</comment>
<name>A0A5B2W1Z3_9BACT</name>
<dbReference type="SUPFAM" id="SSF49464">
    <property type="entry name" value="Carboxypeptidase regulatory domain-like"/>
    <property type="match status" value="1"/>
</dbReference>
<dbReference type="InterPro" id="IPR036942">
    <property type="entry name" value="Beta-barrel_TonB_sf"/>
</dbReference>
<evidence type="ECO:0000256" key="7">
    <source>
        <dbReference type="ARBA" id="ARBA00023004"/>
    </source>
</evidence>
<dbReference type="InterPro" id="IPR039426">
    <property type="entry name" value="TonB-dep_rcpt-like"/>
</dbReference>
<keyword evidence="4" id="KW-0410">Iron transport</keyword>
<dbReference type="GO" id="GO:0009279">
    <property type="term" value="C:cell outer membrane"/>
    <property type="evidence" value="ECO:0007669"/>
    <property type="project" value="UniProtKB-SubCell"/>
</dbReference>
<evidence type="ECO:0000313" key="18">
    <source>
        <dbReference type="Proteomes" id="UP000324611"/>
    </source>
</evidence>
<keyword evidence="11 12" id="KW-0998">Cell outer membrane</keyword>
<dbReference type="EMBL" id="VUOC01000001">
    <property type="protein sequence ID" value="KAA2245681.1"/>
    <property type="molecule type" value="Genomic_DNA"/>
</dbReference>
<dbReference type="InterPro" id="IPR023997">
    <property type="entry name" value="TonB-dep_OMP_SusC/RagA_CS"/>
</dbReference>
<accession>A0A5B2W1Z3</accession>
<evidence type="ECO:0000256" key="12">
    <source>
        <dbReference type="PROSITE-ProRule" id="PRU01360"/>
    </source>
</evidence>
<feature type="chain" id="PRO_5022728385" evidence="14">
    <location>
        <begin position="28"/>
        <end position="1096"/>
    </location>
</feature>
<keyword evidence="7" id="KW-0408">Iron</keyword>
<feature type="domain" description="TonB-dependent receptor-like beta-barrel" evidence="15">
    <location>
        <begin position="402"/>
        <end position="929"/>
    </location>
</feature>
<keyword evidence="2 12" id="KW-0813">Transport</keyword>
<keyword evidence="10 12" id="KW-0472">Membrane</keyword>
<dbReference type="Gene3D" id="2.40.170.20">
    <property type="entry name" value="TonB-dependent receptor, beta-barrel domain"/>
    <property type="match status" value="1"/>
</dbReference>
<evidence type="ECO:0000256" key="1">
    <source>
        <dbReference type="ARBA" id="ARBA00004571"/>
    </source>
</evidence>
<dbReference type="NCBIfam" id="TIGR04057">
    <property type="entry name" value="SusC_RagA_signa"/>
    <property type="match status" value="1"/>
</dbReference>
<dbReference type="NCBIfam" id="TIGR04056">
    <property type="entry name" value="OMP_RagA_SusC"/>
    <property type="match status" value="1"/>
</dbReference>
<evidence type="ECO:0000259" key="16">
    <source>
        <dbReference type="Pfam" id="PF07715"/>
    </source>
</evidence>
<comment type="subcellular location">
    <subcellularLocation>
        <location evidence="1 12">Cell outer membrane</location>
        <topology evidence="1 12">Multi-pass membrane protein</topology>
    </subcellularLocation>
</comment>